<sequence length="277" mass="30040">MPLSLRMTALVAMAALSAALSPVHAADRCERLVATGDPAHPPYLWRDPQQPEKLLGVHADLLERLAKELGVSIELIPSGSLSKAQAEVVSGRADLLLGAQLSTAGLQAMDFVHPPLQSTPSVVWVRRDAAFAYSGWNDLRGRQGLLLKDAALGAQFETFARANLTLKQVDGLEEALDLLRRERADFLIFDRYSGSASIAAMGFADELQALDWPVASQNLHLALSHSSACNEPWLRGQLALKLTELAATGVADGLLQINLQRWMQQLAPVVEIETPQE</sequence>
<evidence type="ECO:0000313" key="5">
    <source>
        <dbReference type="EMBL" id="PTU75698.1"/>
    </source>
</evidence>
<organism evidence="5 6">
    <name type="scientific">Pseudomonas mangrovi</name>
    <dbReference type="NCBI Taxonomy" id="2161748"/>
    <lineage>
        <taxon>Bacteria</taxon>
        <taxon>Pseudomonadati</taxon>
        <taxon>Pseudomonadota</taxon>
        <taxon>Gammaproteobacteria</taxon>
        <taxon>Pseudomonadales</taxon>
        <taxon>Pseudomonadaceae</taxon>
        <taxon>Pseudomonas</taxon>
    </lineage>
</organism>
<dbReference type="InterPro" id="IPR001638">
    <property type="entry name" value="Solute-binding_3/MltF_N"/>
</dbReference>
<dbReference type="Gene3D" id="3.40.190.10">
    <property type="entry name" value="Periplasmic binding protein-like II"/>
    <property type="match status" value="2"/>
</dbReference>
<proteinExistence type="inferred from homology"/>
<keyword evidence="2 3" id="KW-0732">Signal</keyword>
<evidence type="ECO:0000256" key="1">
    <source>
        <dbReference type="ARBA" id="ARBA00010333"/>
    </source>
</evidence>
<keyword evidence="6" id="KW-1185">Reference proteome</keyword>
<gene>
    <name evidence="5" type="ORF">DBO85_03230</name>
</gene>
<protein>
    <submittedName>
        <fullName evidence="5">Amino acid ABC transporter substrate-binding protein</fullName>
    </submittedName>
</protein>
<feature type="domain" description="Solute-binding protein family 3/N-terminal" evidence="4">
    <location>
        <begin position="36"/>
        <end position="214"/>
    </location>
</feature>
<dbReference type="Proteomes" id="UP000244064">
    <property type="component" value="Unassembled WGS sequence"/>
</dbReference>
<comment type="caution">
    <text evidence="5">The sequence shown here is derived from an EMBL/GenBank/DDBJ whole genome shotgun (WGS) entry which is preliminary data.</text>
</comment>
<reference evidence="5 6" key="1">
    <citation type="submission" date="2018-04" db="EMBL/GenBank/DDBJ databases">
        <title>Pseudomonas sp. nov., isolated from mangrove soil.</title>
        <authorList>
            <person name="Chen C."/>
        </authorList>
    </citation>
    <scope>NUCLEOTIDE SEQUENCE [LARGE SCALE GENOMIC DNA]</scope>
    <source>
        <strain evidence="5 6">TC-11</strain>
    </source>
</reference>
<dbReference type="EMBL" id="QASN01000006">
    <property type="protein sequence ID" value="PTU75698.1"/>
    <property type="molecule type" value="Genomic_DNA"/>
</dbReference>
<feature type="chain" id="PRO_5015710565" evidence="3">
    <location>
        <begin position="26"/>
        <end position="277"/>
    </location>
</feature>
<dbReference type="PANTHER" id="PTHR35936">
    <property type="entry name" value="MEMBRANE-BOUND LYTIC MUREIN TRANSGLYCOSYLASE F"/>
    <property type="match status" value="1"/>
</dbReference>
<evidence type="ECO:0000313" key="6">
    <source>
        <dbReference type="Proteomes" id="UP000244064"/>
    </source>
</evidence>
<dbReference type="PANTHER" id="PTHR35936:SF6">
    <property type="entry name" value="AMINO ACID ABC TRANSPORTER SUBSTRATE-BINDING PAAT FAMILY PROTEIN"/>
    <property type="match status" value="1"/>
</dbReference>
<dbReference type="AlphaFoldDB" id="A0A2T5PD88"/>
<name>A0A2T5PD88_9PSED</name>
<comment type="similarity">
    <text evidence="1">Belongs to the bacterial solute-binding protein 3 family.</text>
</comment>
<evidence type="ECO:0000259" key="4">
    <source>
        <dbReference type="Pfam" id="PF00497"/>
    </source>
</evidence>
<evidence type="ECO:0000256" key="3">
    <source>
        <dbReference type="SAM" id="SignalP"/>
    </source>
</evidence>
<dbReference type="Pfam" id="PF00497">
    <property type="entry name" value="SBP_bac_3"/>
    <property type="match status" value="1"/>
</dbReference>
<dbReference type="SUPFAM" id="SSF53850">
    <property type="entry name" value="Periplasmic binding protein-like II"/>
    <property type="match status" value="1"/>
</dbReference>
<evidence type="ECO:0000256" key="2">
    <source>
        <dbReference type="ARBA" id="ARBA00022729"/>
    </source>
</evidence>
<dbReference type="OrthoDB" id="7677520at2"/>
<feature type="signal peptide" evidence="3">
    <location>
        <begin position="1"/>
        <end position="25"/>
    </location>
</feature>
<accession>A0A2T5PD88</accession>